<dbReference type="AlphaFoldDB" id="A0AAD9Y3A9"/>
<accession>A0AAD9Y3A9</accession>
<protein>
    <submittedName>
        <fullName evidence="2">Uncharacterized protein</fullName>
    </submittedName>
</protein>
<comment type="caution">
    <text evidence="2">The sequence shown here is derived from an EMBL/GenBank/DDBJ whole genome shotgun (WGS) entry which is preliminary data.</text>
</comment>
<feature type="region of interest" description="Disordered" evidence="1">
    <location>
        <begin position="1"/>
        <end position="41"/>
    </location>
</feature>
<gene>
    <name evidence="2" type="ORF">CKAH01_19001</name>
</gene>
<name>A0AAD9Y3A9_COLKA</name>
<reference evidence="2" key="1">
    <citation type="submission" date="2023-02" db="EMBL/GenBank/DDBJ databases">
        <title>Colletotrichum kahawae CIFC_Que2 genome sequencing and assembly.</title>
        <authorList>
            <person name="Baroncelli R."/>
        </authorList>
    </citation>
    <scope>NUCLEOTIDE SEQUENCE</scope>
    <source>
        <strain evidence="2">CIFC_Que2</strain>
    </source>
</reference>
<proteinExistence type="predicted"/>
<dbReference type="EMBL" id="VYYT01000489">
    <property type="protein sequence ID" value="KAK2733724.1"/>
    <property type="molecule type" value="Genomic_DNA"/>
</dbReference>
<evidence type="ECO:0000256" key="1">
    <source>
        <dbReference type="SAM" id="MobiDB-lite"/>
    </source>
</evidence>
<evidence type="ECO:0000313" key="3">
    <source>
        <dbReference type="Proteomes" id="UP001281614"/>
    </source>
</evidence>
<sequence length="672" mass="76148">MSTSTNPTAPPPYKLQRDGSAVEEDDCYEAGPNKVTDDEGCDYEDEVDMPSTRSGPQRWAVNHSTGHYQLHRATQAKVADTFIPQFFLDFFSIMAFYTYNYGVNLEIEVREEIFNLLRKTHAFRELDSKADVSQAEEDGDAVTENNIQASLDSLILNNSDSKSSAGPATQEEDSHPYNANNQTYQQILRESDKLYKLVTKLSSRFSLDNTAIISYALAICIHSQSDGGQTWCLLADWNMVARMFPASQPPAFLDPLCTAMRGNMSDCNDGADVLSFGYFQGYSNIKRSVRHSPNALLVTKGYTTAALTAPASHISTSSYARDKREAMLRRIRSQLTPGRPEQSKPFVRKRRKLETAIDREEFAYRIEQVILLNIYYICCAERTFAAVIRPIFQLICFFCAEHESYIRLFRSIPPQVFPRVIYAYSCIFKLALSKIERRYVAGGERSLDLAHSEAIAILNRLRGYIFTGHKRHLLTTVLQPLSTLDSLWSGAWPYINPAVLGLDSSASSSTVMNMWLWPRSAKTGRLMLLYVNKLCYHYGDSMVTGCKTEIWFDQLDEDAFRSYSDMISFTAELLRSSRLMIAESKERIRCDYAAELVRAITTRKGRAVVTPVYSTWLDWLQWAPNAVKGRLTSTTIVCLHRRCIRAVVMGPPGLLRCAAQEAQIRHENALYD</sequence>
<organism evidence="2 3">
    <name type="scientific">Colletotrichum kahawae</name>
    <name type="common">Coffee berry disease fungus</name>
    <dbReference type="NCBI Taxonomy" id="34407"/>
    <lineage>
        <taxon>Eukaryota</taxon>
        <taxon>Fungi</taxon>
        <taxon>Dikarya</taxon>
        <taxon>Ascomycota</taxon>
        <taxon>Pezizomycotina</taxon>
        <taxon>Sordariomycetes</taxon>
        <taxon>Hypocreomycetidae</taxon>
        <taxon>Glomerellales</taxon>
        <taxon>Glomerellaceae</taxon>
        <taxon>Colletotrichum</taxon>
        <taxon>Colletotrichum gloeosporioides species complex</taxon>
    </lineage>
</organism>
<evidence type="ECO:0000313" key="2">
    <source>
        <dbReference type="EMBL" id="KAK2733724.1"/>
    </source>
</evidence>
<dbReference type="Proteomes" id="UP001281614">
    <property type="component" value="Unassembled WGS sequence"/>
</dbReference>
<keyword evidence="3" id="KW-1185">Reference proteome</keyword>